<dbReference type="Proteomes" id="UP001497497">
    <property type="component" value="Unassembled WGS sequence"/>
</dbReference>
<dbReference type="Pfam" id="PF00105">
    <property type="entry name" value="zf-C4"/>
    <property type="match status" value="1"/>
</dbReference>
<feature type="compositionally biased region" description="Low complexity" evidence="10">
    <location>
        <begin position="890"/>
        <end position="906"/>
    </location>
</feature>
<evidence type="ECO:0000256" key="4">
    <source>
        <dbReference type="ARBA" id="ARBA00022833"/>
    </source>
</evidence>
<accession>A0AAV2HAY7</accession>
<keyword evidence="9" id="KW-0539">Nucleus</keyword>
<keyword evidence="2" id="KW-0479">Metal-binding</keyword>
<dbReference type="PANTHER" id="PTHR45805:SF2">
    <property type="entry name" value="NUCLEAR HORMONE RECEPTOR HR3-RELATED"/>
    <property type="match status" value="1"/>
</dbReference>
<dbReference type="PANTHER" id="PTHR45805">
    <property type="entry name" value="NUCLEAR HORMONE RECEPTOR HR3-RELATED"/>
    <property type="match status" value="1"/>
</dbReference>
<sequence length="1284" mass="139770">MEESRSPTGEARTPSSIAWSKEQNLSSMDRPPNRPPDTGQTREVRPGREPAASPPNVLRHEQPQAAHRVPSRTNSVCSTSSSSVSVERRSLESPSMHTQQHVFSPAPANMSPSPTPQRARDRRDSRLSSGSTSSLSEQRPTDLVMSSSGSRRISPEQTEAPSWDRPVPAYGRQQGAHQSMSSARHPSAGEDAPVQYGVRSGGMASPRDGDHARIADHQPEPGRRAPVMAHSHRMASPGEQEADSNSGMVVLDARMAGGVSDQRLSWQAIKQSHETGLWIKSESVDKLIPTHLQSPSPHMQSPSPHMQSPSPHMQSSSCHSISVVIPNESVTQAERNHAQSEYNTYATLEQAQWKSDGDYQEEEEDDRRNSLDSLGGGNLPNTVSNSGVPSPGSGQSKLTNQTNLKCLVCGDKSSGVHYGVLACEGCKGFFRRALQNVGDPARKKCFYTKNCDINMQTRNRCQYCRLQKCLQLGMSRAAAKLGRRSRKMREMIRNIEDTQTEQALHGLLSLNVDNTVVTSASAEGPPSNLSSSDSQTPQNPEPNPQLSMAALSMLLKQRSASGQLIGQPMVADHQALMMSKSELDLRVAAQNQLGLNDSDLKNKILTLMQQAVSESSGGGLGEDQPLMLKVQRNSPSLGINSDHRPTSLASGASNPAIMIHRPTSSQGQTGTQSPHGDIGDSAVSRTILPAHSRAYGGDLVSATTTYINNLVRSQNQIYNIPTSSGQVFIKTEDGRMEPIGQFEALSSNSGAVSRVIATSLLQSIVTPTSSFSHSLPNTATVSSSNSGVPQNLVMTEADAEDLPSLANNYPSVIVQNNTSLDLRKKVSAVEQFIRSPIKKRPYIPNTNPDDNGETSAMSLPSSSSSPPLAPTSASNKRGSSEPKPKRRRNANNNHTTSNNNNVSSNTPDPCVVSPVIKQVVATSTTNSDRVRGASGYNSPMSQDIASRAHMLAQALHRRDSTSSFSGNGSGFNDCTRPIAELLVQAIQPNSHHQRINNNFTTQQLLGCSDGLMARPLGKEEIKLTVPYMISRLNDSYNTTFTFLKTKLVEMRQKLVEYSSHMTMDNVIGKIISQHLKSANQGASPGEMCWHHFQMRLNRTIEDVVCFAKKIPGFADLDQDDQISLIKGGCFEVACVVCAPFIDAETNSIFLLGNSSIVMRDEMKLGFPLGEHFVELLFNLSNRLNAFSLRDSEKALFSALVLISPDRPGLKNREKVSRLQELLIQALQSEISASHEDEGGLFPRLLMSISSLRELGVEHRRMLESLKGQMSFPHDLYAETFDLLP</sequence>
<evidence type="ECO:0000259" key="11">
    <source>
        <dbReference type="PROSITE" id="PS51030"/>
    </source>
</evidence>
<feature type="compositionally biased region" description="Basic and acidic residues" evidence="10">
    <location>
        <begin position="207"/>
        <end position="223"/>
    </location>
</feature>
<feature type="region of interest" description="Disordered" evidence="10">
    <location>
        <begin position="289"/>
        <end position="319"/>
    </location>
</feature>
<dbReference type="Gene3D" id="1.10.565.10">
    <property type="entry name" value="Retinoid X Receptor"/>
    <property type="match status" value="1"/>
</dbReference>
<organism evidence="13 14">
    <name type="scientific">Lymnaea stagnalis</name>
    <name type="common">Great pond snail</name>
    <name type="synonym">Helix stagnalis</name>
    <dbReference type="NCBI Taxonomy" id="6523"/>
    <lineage>
        <taxon>Eukaryota</taxon>
        <taxon>Metazoa</taxon>
        <taxon>Spiralia</taxon>
        <taxon>Lophotrochozoa</taxon>
        <taxon>Mollusca</taxon>
        <taxon>Gastropoda</taxon>
        <taxon>Heterobranchia</taxon>
        <taxon>Euthyneura</taxon>
        <taxon>Panpulmonata</taxon>
        <taxon>Hygrophila</taxon>
        <taxon>Lymnaeoidea</taxon>
        <taxon>Lymnaeidae</taxon>
        <taxon>Lymnaea</taxon>
    </lineage>
</organism>
<comment type="subcellular location">
    <subcellularLocation>
        <location evidence="1">Nucleus</location>
    </subcellularLocation>
</comment>
<dbReference type="SMART" id="SM00430">
    <property type="entry name" value="HOLI"/>
    <property type="match status" value="1"/>
</dbReference>
<feature type="compositionally biased region" description="Low complexity" evidence="10">
    <location>
        <begin position="854"/>
        <end position="874"/>
    </location>
</feature>
<dbReference type="InterPro" id="IPR001628">
    <property type="entry name" value="Znf_hrmn_rcpt"/>
</dbReference>
<feature type="compositionally biased region" description="Polar residues" evidence="10">
    <location>
        <begin position="13"/>
        <end position="27"/>
    </location>
</feature>
<evidence type="ECO:0000256" key="2">
    <source>
        <dbReference type="ARBA" id="ARBA00022723"/>
    </source>
</evidence>
<feature type="region of interest" description="Disordered" evidence="10">
    <location>
        <begin position="1"/>
        <end position="244"/>
    </location>
</feature>
<dbReference type="PROSITE" id="PS00031">
    <property type="entry name" value="NUCLEAR_REC_DBD_1"/>
    <property type="match status" value="1"/>
</dbReference>
<feature type="region of interest" description="Disordered" evidence="10">
    <location>
        <begin position="769"/>
        <end position="788"/>
    </location>
</feature>
<evidence type="ECO:0000313" key="14">
    <source>
        <dbReference type="Proteomes" id="UP001497497"/>
    </source>
</evidence>
<feature type="domain" description="Nuclear receptor" evidence="11">
    <location>
        <begin position="403"/>
        <end position="481"/>
    </location>
</feature>
<keyword evidence="4" id="KW-0862">Zinc</keyword>
<feature type="compositionally biased region" description="Polar residues" evidence="10">
    <location>
        <begin position="518"/>
        <end position="538"/>
    </location>
</feature>
<dbReference type="SMART" id="SM00399">
    <property type="entry name" value="ZnF_C4"/>
    <property type="match status" value="1"/>
</dbReference>
<keyword evidence="7" id="KW-0804">Transcription</keyword>
<name>A0AAV2HAY7_LYMST</name>
<evidence type="ECO:0000256" key="9">
    <source>
        <dbReference type="ARBA" id="ARBA00023242"/>
    </source>
</evidence>
<proteinExistence type="predicted"/>
<keyword evidence="8" id="KW-0675">Receptor</keyword>
<dbReference type="EMBL" id="CAXITT010000044">
    <property type="protein sequence ID" value="CAL1529221.1"/>
    <property type="molecule type" value="Genomic_DNA"/>
</dbReference>
<feature type="region of interest" description="Disordered" evidence="10">
    <location>
        <begin position="922"/>
        <end position="941"/>
    </location>
</feature>
<feature type="compositionally biased region" description="Low complexity" evidence="10">
    <location>
        <begin position="71"/>
        <end position="85"/>
    </location>
</feature>
<keyword evidence="6" id="KW-0238">DNA-binding</keyword>
<keyword evidence="5" id="KW-0805">Transcription regulation</keyword>
<evidence type="ECO:0000256" key="3">
    <source>
        <dbReference type="ARBA" id="ARBA00022771"/>
    </source>
</evidence>
<evidence type="ECO:0000256" key="10">
    <source>
        <dbReference type="SAM" id="MobiDB-lite"/>
    </source>
</evidence>
<dbReference type="GO" id="GO:0008270">
    <property type="term" value="F:zinc ion binding"/>
    <property type="evidence" value="ECO:0007669"/>
    <property type="project" value="UniProtKB-KW"/>
</dbReference>
<evidence type="ECO:0000256" key="6">
    <source>
        <dbReference type="ARBA" id="ARBA00023125"/>
    </source>
</evidence>
<dbReference type="PROSITE" id="PS51843">
    <property type="entry name" value="NR_LBD"/>
    <property type="match status" value="1"/>
</dbReference>
<dbReference type="InterPro" id="IPR000536">
    <property type="entry name" value="Nucl_hrmn_rcpt_lig-bd"/>
</dbReference>
<protein>
    <submittedName>
        <fullName evidence="13">Uncharacterized protein</fullName>
    </submittedName>
</protein>
<feature type="region of interest" description="Disordered" evidence="10">
    <location>
        <begin position="839"/>
        <end position="910"/>
    </location>
</feature>
<evidence type="ECO:0000256" key="1">
    <source>
        <dbReference type="ARBA" id="ARBA00004123"/>
    </source>
</evidence>
<dbReference type="GO" id="GO:0005634">
    <property type="term" value="C:nucleus"/>
    <property type="evidence" value="ECO:0007669"/>
    <property type="project" value="UniProtKB-SubCell"/>
</dbReference>
<dbReference type="GO" id="GO:0000978">
    <property type="term" value="F:RNA polymerase II cis-regulatory region sequence-specific DNA binding"/>
    <property type="evidence" value="ECO:0007669"/>
    <property type="project" value="TreeGrafter"/>
</dbReference>
<dbReference type="InterPro" id="IPR035500">
    <property type="entry name" value="NHR-like_dom_sf"/>
</dbReference>
<comment type="caution">
    <text evidence="13">The sequence shown here is derived from an EMBL/GenBank/DDBJ whole genome shotgun (WGS) entry which is preliminary data.</text>
</comment>
<feature type="compositionally biased region" description="Low complexity" evidence="10">
    <location>
        <begin position="293"/>
        <end position="319"/>
    </location>
</feature>
<feature type="domain" description="NR LBD" evidence="12">
    <location>
        <begin position="1062"/>
        <end position="1284"/>
    </location>
</feature>
<dbReference type="SUPFAM" id="SSF48508">
    <property type="entry name" value="Nuclear receptor ligand-binding domain"/>
    <property type="match status" value="1"/>
</dbReference>
<feature type="compositionally biased region" description="Polar residues" evidence="10">
    <location>
        <begin position="175"/>
        <end position="184"/>
    </location>
</feature>
<evidence type="ECO:0000256" key="7">
    <source>
        <dbReference type="ARBA" id="ARBA00023163"/>
    </source>
</evidence>
<gene>
    <name evidence="13" type="ORF">GSLYS_00003376001</name>
</gene>
<dbReference type="CDD" id="cd06929">
    <property type="entry name" value="NR_LBD_F1"/>
    <property type="match status" value="1"/>
</dbReference>
<feature type="region of interest" description="Disordered" evidence="10">
    <location>
        <begin position="352"/>
        <end position="396"/>
    </location>
</feature>
<reference evidence="13 14" key="1">
    <citation type="submission" date="2024-04" db="EMBL/GenBank/DDBJ databases">
        <authorList>
            <consortium name="Genoscope - CEA"/>
            <person name="William W."/>
        </authorList>
    </citation>
    <scope>NUCLEOTIDE SEQUENCE [LARGE SCALE GENOMIC DNA]</scope>
</reference>
<feature type="compositionally biased region" description="Low complexity" evidence="10">
    <location>
        <begin position="383"/>
        <end position="396"/>
    </location>
</feature>
<dbReference type="PRINTS" id="PR00047">
    <property type="entry name" value="STROIDFINGER"/>
</dbReference>
<evidence type="ECO:0000313" key="13">
    <source>
        <dbReference type="EMBL" id="CAL1529221.1"/>
    </source>
</evidence>
<dbReference type="PROSITE" id="PS51030">
    <property type="entry name" value="NUCLEAR_REC_DBD_2"/>
    <property type="match status" value="1"/>
</dbReference>
<feature type="region of interest" description="Disordered" evidence="10">
    <location>
        <begin position="518"/>
        <end position="545"/>
    </location>
</feature>
<dbReference type="Gene3D" id="3.30.50.10">
    <property type="entry name" value="Erythroid Transcription Factor GATA-1, subunit A"/>
    <property type="match status" value="1"/>
</dbReference>
<feature type="compositionally biased region" description="Polar residues" evidence="10">
    <location>
        <begin position="662"/>
        <end position="674"/>
    </location>
</feature>
<evidence type="ECO:0000256" key="5">
    <source>
        <dbReference type="ARBA" id="ARBA00023015"/>
    </source>
</evidence>
<dbReference type="InterPro" id="IPR013088">
    <property type="entry name" value="Znf_NHR/GATA"/>
</dbReference>
<dbReference type="CDD" id="cd06916">
    <property type="entry name" value="NR_DBD_like"/>
    <property type="match status" value="1"/>
</dbReference>
<evidence type="ECO:0000259" key="12">
    <source>
        <dbReference type="PROSITE" id="PS51843"/>
    </source>
</evidence>
<keyword evidence="14" id="KW-1185">Reference proteome</keyword>
<evidence type="ECO:0000256" key="8">
    <source>
        <dbReference type="ARBA" id="ARBA00023170"/>
    </source>
</evidence>
<feature type="compositionally biased region" description="Polar residues" evidence="10">
    <location>
        <begin position="144"/>
        <end position="160"/>
    </location>
</feature>
<feature type="compositionally biased region" description="Low complexity" evidence="10">
    <location>
        <begin position="127"/>
        <end position="136"/>
    </location>
</feature>
<dbReference type="GO" id="GO:0004879">
    <property type="term" value="F:nuclear receptor activity"/>
    <property type="evidence" value="ECO:0007669"/>
    <property type="project" value="TreeGrafter"/>
</dbReference>
<keyword evidence="3" id="KW-0863">Zinc-finger</keyword>
<dbReference type="Pfam" id="PF00104">
    <property type="entry name" value="Hormone_recep"/>
    <property type="match status" value="1"/>
</dbReference>
<dbReference type="SUPFAM" id="SSF57716">
    <property type="entry name" value="Glucocorticoid receptor-like (DNA-binding domain)"/>
    <property type="match status" value="1"/>
</dbReference>
<feature type="region of interest" description="Disordered" evidence="10">
    <location>
        <begin position="637"/>
        <end position="682"/>
    </location>
</feature>